<keyword evidence="3" id="KW-1185">Reference proteome</keyword>
<proteinExistence type="predicted"/>
<dbReference type="GeneID" id="66068914"/>
<name>A0A8E5ML85_USTVR</name>
<evidence type="ECO:0000313" key="2">
    <source>
        <dbReference type="EMBL" id="QUC23896.1"/>
    </source>
</evidence>
<sequence>MIPIARPPTPPRPRRPPPLADDEIPALETIAPAIFVPLPPDFWRAFSPPASRAAHLEQALATTDLLAARVRDNILALTRRECLRIARRAAADEAAFRAGNPDAPAAWARKPVGPDDLRAFVTNLEAAPSDPGRPAAQLPGPDFDAWEALRPADWGDREMTATIARTLNEVRGYEAYVRKVRREMEVALEEERSRSRSRGAENDASGSGSGSGSGSMDMDTSL</sequence>
<dbReference type="KEGG" id="uvi:66068914"/>
<reference evidence="2" key="1">
    <citation type="submission" date="2020-03" db="EMBL/GenBank/DDBJ databases">
        <title>A mixture of massive structural variations and highly conserved coding sequences in Ustilaginoidea virens genome.</title>
        <authorList>
            <person name="Zhang K."/>
            <person name="Zhao Z."/>
            <person name="Zhang Z."/>
            <person name="Li Y."/>
            <person name="Hsiang T."/>
            <person name="Sun W."/>
        </authorList>
    </citation>
    <scope>NUCLEOTIDE SEQUENCE</scope>
    <source>
        <strain evidence="2">UV-8b</strain>
    </source>
</reference>
<dbReference type="Proteomes" id="UP000027002">
    <property type="component" value="Chromosome 7"/>
</dbReference>
<feature type="region of interest" description="Disordered" evidence="1">
    <location>
        <begin position="186"/>
        <end position="222"/>
    </location>
</feature>
<accession>A0A8E5ML85</accession>
<evidence type="ECO:0000313" key="3">
    <source>
        <dbReference type="Proteomes" id="UP000027002"/>
    </source>
</evidence>
<dbReference type="EMBL" id="CP072759">
    <property type="protein sequence ID" value="QUC23896.1"/>
    <property type="molecule type" value="Genomic_DNA"/>
</dbReference>
<feature type="region of interest" description="Disordered" evidence="1">
    <location>
        <begin position="1"/>
        <end position="22"/>
    </location>
</feature>
<organism evidence="2 3">
    <name type="scientific">Ustilaginoidea virens</name>
    <name type="common">Rice false smut fungus</name>
    <name type="synonym">Villosiclava virens</name>
    <dbReference type="NCBI Taxonomy" id="1159556"/>
    <lineage>
        <taxon>Eukaryota</taxon>
        <taxon>Fungi</taxon>
        <taxon>Dikarya</taxon>
        <taxon>Ascomycota</taxon>
        <taxon>Pezizomycotina</taxon>
        <taxon>Sordariomycetes</taxon>
        <taxon>Hypocreomycetidae</taxon>
        <taxon>Hypocreales</taxon>
        <taxon>Clavicipitaceae</taxon>
        <taxon>Ustilaginoidea</taxon>
    </lineage>
</organism>
<evidence type="ECO:0000256" key="1">
    <source>
        <dbReference type="SAM" id="MobiDB-lite"/>
    </source>
</evidence>
<feature type="compositionally biased region" description="Pro residues" evidence="1">
    <location>
        <begin position="1"/>
        <end position="19"/>
    </location>
</feature>
<dbReference type="AlphaFoldDB" id="A0A8E5ML85"/>
<dbReference type="RefSeq" id="XP_043001569.1">
    <property type="nucleotide sequence ID" value="XM_043145634.1"/>
</dbReference>
<dbReference type="OrthoDB" id="4900256at2759"/>
<gene>
    <name evidence="2" type="ORF">UV8b_08137</name>
</gene>
<feature type="compositionally biased region" description="Basic and acidic residues" evidence="1">
    <location>
        <begin position="186"/>
        <end position="201"/>
    </location>
</feature>
<protein>
    <submittedName>
        <fullName evidence="2">Uncharacterized protein</fullName>
    </submittedName>
</protein>